<evidence type="ECO:0000259" key="10">
    <source>
        <dbReference type="Pfam" id="PF23559"/>
    </source>
</evidence>
<dbReference type="InterPro" id="IPR042197">
    <property type="entry name" value="Apaf_helical"/>
</dbReference>
<dbReference type="SUPFAM" id="SSF52540">
    <property type="entry name" value="P-loop containing nucleoside triphosphate hydrolases"/>
    <property type="match status" value="1"/>
</dbReference>
<keyword evidence="3" id="KW-0677">Repeat</keyword>
<keyword evidence="4" id="KW-0547">Nucleotide-binding</keyword>
<dbReference type="GO" id="GO:0002758">
    <property type="term" value="P:innate immune response-activating signaling pathway"/>
    <property type="evidence" value="ECO:0007669"/>
    <property type="project" value="UniProtKB-ARBA"/>
</dbReference>
<keyword evidence="13" id="KW-1185">Reference proteome</keyword>
<gene>
    <name evidence="12" type="ORF">URODEC1_LOCUS107043</name>
</gene>
<feature type="domain" description="Disease resistance N-terminal" evidence="9">
    <location>
        <begin position="2"/>
        <end position="68"/>
    </location>
</feature>
<dbReference type="FunFam" id="3.40.50.300:FF:001091">
    <property type="entry name" value="Probable disease resistance protein At1g61300"/>
    <property type="match status" value="1"/>
</dbReference>
<dbReference type="Pfam" id="PF00931">
    <property type="entry name" value="NB-ARC"/>
    <property type="match status" value="1"/>
</dbReference>
<dbReference type="Gene3D" id="1.10.10.10">
    <property type="entry name" value="Winged helix-like DNA-binding domain superfamily/Winged helix DNA-binding domain"/>
    <property type="match status" value="1"/>
</dbReference>
<dbReference type="InterPro" id="IPR036388">
    <property type="entry name" value="WH-like_DNA-bd_sf"/>
</dbReference>
<feature type="domain" description="NB-ARC" evidence="8">
    <location>
        <begin position="172"/>
        <end position="318"/>
    </location>
</feature>
<evidence type="ECO:0000259" key="11">
    <source>
        <dbReference type="Pfam" id="PF23598"/>
    </source>
</evidence>
<dbReference type="PANTHER" id="PTHR23155">
    <property type="entry name" value="DISEASE RESISTANCE PROTEIN RP"/>
    <property type="match status" value="1"/>
</dbReference>
<evidence type="ECO:0000256" key="5">
    <source>
        <dbReference type="ARBA" id="ARBA00022821"/>
    </source>
</evidence>
<dbReference type="Pfam" id="PF18052">
    <property type="entry name" value="Rx_N"/>
    <property type="match status" value="1"/>
</dbReference>
<sequence length="824" mass="93152">MGLRAEVKSLAQDLKSTHVALCKVAQVPPDKLDPQVKHWARDVREASYDMEDILDTFLVHVDGGDHQPANEDKAGKFERLQEKMGKLFSLSKLKARHDIARAIEDIKKQVDEMTKRRERYKVNDLTVNPSAPTSIDPRLSALYTKESELVGINGAVGELISMLSLQKDEVSCDKLKIVSVFGIGGLGKTTLAKEVYDKLKSDFSCGAFVTVGRNPDLKKVLRDILIDLDKRKYTDVGILVWDEKQLIEELRDFLRSKRYLIVVDDVWEAKSWKIITLALDENNRGSRIIITTRNSEVTSGEVYKLKPLSDENSKSLLYRRIFGGEDQCPDNQVDEVLDKILKKCGGIPLAIITMASLLVGKSRGEWFEVCNSIGFRDKDIEQVDRTMRILSLSYYDLPCHLRACLMYLSAFPEDYTINKNTLIWMWIAEDFVDKKPHIELFEVGEGYFNDLVNRSMIQAVESESKGIIDDNDEGTSISSARRLSHQKSTLDAHLDNHNKGVPKMRSFVAYRCYNDKEVSFQSFKLLRVLDLKGVYMKSSHNAKHLGNLLHLRYLGLKLTNTFQLPKEIGSLKFLQTLDLESYDLQELPSSVGQLTQFVCLLARDNCCFSRLPSCSNPSCLINLSHLELNIVSMDEKSMQILAGLPELHHLELETESTVTVANIATDGCFQKLRVCRFYSSMVLFVLNKDSSVSFTLFDGTDGIKFGSRKKKDECRRAPAIMPNLQELLFKVDQFCIEHKVDYGNLGLEYLTSLKKVTVPIDSTFCKSKVVEAAEAELRHAIDVHPNHPTLILKRFERVQEVWKVSTTSTGTAAAPAPTAALNLK</sequence>
<reference evidence="13" key="1">
    <citation type="submission" date="2024-06" db="EMBL/GenBank/DDBJ databases">
        <authorList>
            <person name="Ryan C."/>
        </authorList>
    </citation>
    <scope>NUCLEOTIDE SEQUENCE [LARGE SCALE GENOMIC DNA]</scope>
</reference>
<comment type="similarity">
    <text evidence="1">Belongs to the disease resistance NB-LRR family.</text>
</comment>
<dbReference type="FunFam" id="1.10.10.10:FF:000322">
    <property type="entry name" value="Probable disease resistance protein At1g63360"/>
    <property type="match status" value="1"/>
</dbReference>
<evidence type="ECO:0000256" key="7">
    <source>
        <dbReference type="SAM" id="Coils"/>
    </source>
</evidence>
<dbReference type="PANTHER" id="PTHR23155:SF1116">
    <property type="entry name" value="OS12G0273300 PROTEIN"/>
    <property type="match status" value="1"/>
</dbReference>
<accession>A0ABC9FM91</accession>
<dbReference type="InterPro" id="IPR027417">
    <property type="entry name" value="P-loop_NTPase"/>
</dbReference>
<dbReference type="GO" id="GO:0009626">
    <property type="term" value="P:plant-type hypersensitive response"/>
    <property type="evidence" value="ECO:0007669"/>
    <property type="project" value="UniProtKB-ARBA"/>
</dbReference>
<feature type="coiled-coil region" evidence="7">
    <location>
        <begin position="96"/>
        <end position="123"/>
    </location>
</feature>
<evidence type="ECO:0000313" key="13">
    <source>
        <dbReference type="Proteomes" id="UP001497457"/>
    </source>
</evidence>
<dbReference type="Gene3D" id="1.10.8.430">
    <property type="entry name" value="Helical domain of apoptotic protease-activating factors"/>
    <property type="match status" value="1"/>
</dbReference>
<keyword evidence="5" id="KW-0611">Plant defense</keyword>
<evidence type="ECO:0000256" key="1">
    <source>
        <dbReference type="ARBA" id="ARBA00008894"/>
    </source>
</evidence>
<dbReference type="AlphaFoldDB" id="A0ABC9FM91"/>
<feature type="domain" description="Disease resistance R13L4/SHOC-2-like LRR" evidence="11">
    <location>
        <begin position="605"/>
        <end position="790"/>
    </location>
</feature>
<proteinExistence type="inferred from homology"/>
<dbReference type="InterPro" id="IPR032675">
    <property type="entry name" value="LRR_dom_sf"/>
</dbReference>
<feature type="domain" description="Disease resistance protein winged helix" evidence="10">
    <location>
        <begin position="411"/>
        <end position="463"/>
    </location>
</feature>
<reference evidence="12 13" key="2">
    <citation type="submission" date="2024-10" db="EMBL/GenBank/DDBJ databases">
        <authorList>
            <person name="Ryan C."/>
        </authorList>
    </citation>
    <scope>NUCLEOTIDE SEQUENCE [LARGE SCALE GENOMIC DNA]</scope>
</reference>
<evidence type="ECO:0000256" key="6">
    <source>
        <dbReference type="ARBA" id="ARBA00023054"/>
    </source>
</evidence>
<dbReference type="InterPro" id="IPR041118">
    <property type="entry name" value="Rx_N"/>
</dbReference>
<organism evidence="12 13">
    <name type="scientific">Urochloa decumbens</name>
    <dbReference type="NCBI Taxonomy" id="240449"/>
    <lineage>
        <taxon>Eukaryota</taxon>
        <taxon>Viridiplantae</taxon>
        <taxon>Streptophyta</taxon>
        <taxon>Embryophyta</taxon>
        <taxon>Tracheophyta</taxon>
        <taxon>Spermatophyta</taxon>
        <taxon>Magnoliopsida</taxon>
        <taxon>Liliopsida</taxon>
        <taxon>Poales</taxon>
        <taxon>Poaceae</taxon>
        <taxon>PACMAD clade</taxon>
        <taxon>Panicoideae</taxon>
        <taxon>Panicodae</taxon>
        <taxon>Paniceae</taxon>
        <taxon>Melinidinae</taxon>
        <taxon>Urochloa</taxon>
    </lineage>
</organism>
<dbReference type="Proteomes" id="UP001497457">
    <property type="component" value="Chromosome 7b"/>
</dbReference>
<dbReference type="InterPro" id="IPR038005">
    <property type="entry name" value="RX-like_CC"/>
</dbReference>
<dbReference type="EMBL" id="OZ075117">
    <property type="protein sequence ID" value="CAL5078255.1"/>
    <property type="molecule type" value="Genomic_DNA"/>
</dbReference>
<dbReference type="Pfam" id="PF23598">
    <property type="entry name" value="LRR_14"/>
    <property type="match status" value="2"/>
</dbReference>
<evidence type="ECO:0000259" key="9">
    <source>
        <dbReference type="Pfam" id="PF18052"/>
    </source>
</evidence>
<evidence type="ECO:0000256" key="3">
    <source>
        <dbReference type="ARBA" id="ARBA00022737"/>
    </source>
</evidence>
<dbReference type="CDD" id="cd14798">
    <property type="entry name" value="RX-CC_like"/>
    <property type="match status" value="1"/>
</dbReference>
<dbReference type="SUPFAM" id="SSF52058">
    <property type="entry name" value="L domain-like"/>
    <property type="match status" value="1"/>
</dbReference>
<dbReference type="InterPro" id="IPR055414">
    <property type="entry name" value="LRR_R13L4/SHOC2-like"/>
</dbReference>
<keyword evidence="6 7" id="KW-0175">Coiled coil</keyword>
<dbReference type="Gene3D" id="1.20.5.4130">
    <property type="match status" value="1"/>
</dbReference>
<dbReference type="GO" id="GO:0042742">
    <property type="term" value="P:defense response to bacterium"/>
    <property type="evidence" value="ECO:0007669"/>
    <property type="project" value="UniProtKB-ARBA"/>
</dbReference>
<dbReference type="Gene3D" id="3.40.50.300">
    <property type="entry name" value="P-loop containing nucleotide triphosphate hydrolases"/>
    <property type="match status" value="1"/>
</dbReference>
<protein>
    <submittedName>
        <fullName evidence="12">Uncharacterized protein</fullName>
    </submittedName>
</protein>
<name>A0ABC9FM91_9POAL</name>
<evidence type="ECO:0000256" key="2">
    <source>
        <dbReference type="ARBA" id="ARBA00022614"/>
    </source>
</evidence>
<evidence type="ECO:0000313" key="12">
    <source>
        <dbReference type="EMBL" id="CAL5078255.1"/>
    </source>
</evidence>
<evidence type="ECO:0000256" key="4">
    <source>
        <dbReference type="ARBA" id="ARBA00022741"/>
    </source>
</evidence>
<dbReference type="PRINTS" id="PR00364">
    <property type="entry name" value="DISEASERSIST"/>
</dbReference>
<dbReference type="InterPro" id="IPR044974">
    <property type="entry name" value="Disease_R_plants"/>
</dbReference>
<dbReference type="GO" id="GO:0000166">
    <property type="term" value="F:nucleotide binding"/>
    <property type="evidence" value="ECO:0007669"/>
    <property type="project" value="UniProtKB-KW"/>
</dbReference>
<keyword evidence="2" id="KW-0433">Leucine-rich repeat</keyword>
<feature type="domain" description="Disease resistance R13L4/SHOC-2-like LRR" evidence="11">
    <location>
        <begin position="503"/>
        <end position="604"/>
    </location>
</feature>
<dbReference type="InterPro" id="IPR058922">
    <property type="entry name" value="WHD_DRP"/>
</dbReference>
<dbReference type="Pfam" id="PF23559">
    <property type="entry name" value="WHD_DRP"/>
    <property type="match status" value="1"/>
</dbReference>
<dbReference type="Gene3D" id="3.80.10.10">
    <property type="entry name" value="Ribonuclease Inhibitor"/>
    <property type="match status" value="1"/>
</dbReference>
<evidence type="ECO:0000259" key="8">
    <source>
        <dbReference type="Pfam" id="PF00931"/>
    </source>
</evidence>
<dbReference type="InterPro" id="IPR002182">
    <property type="entry name" value="NB-ARC"/>
</dbReference>